<evidence type="ECO:0000313" key="11">
    <source>
        <dbReference type="EMBL" id="NXU45128.1"/>
    </source>
</evidence>
<dbReference type="GO" id="GO:0005829">
    <property type="term" value="C:cytosol"/>
    <property type="evidence" value="ECO:0007669"/>
    <property type="project" value="UniProtKB-SubCell"/>
</dbReference>
<dbReference type="Gene3D" id="2.60.120.260">
    <property type="entry name" value="Galactose-binding domain-like"/>
    <property type="match status" value="1"/>
</dbReference>
<evidence type="ECO:0000256" key="9">
    <source>
        <dbReference type="ARBA" id="ARBA00072457"/>
    </source>
</evidence>
<dbReference type="FunFam" id="3.20.20.80:FF:000043">
    <property type="entry name" value="cytosolic endo-beta-N-acetylglucosaminidase"/>
    <property type="match status" value="1"/>
</dbReference>
<dbReference type="EC" id="3.2.1.96" evidence="3"/>
<comment type="subcellular location">
    <subcellularLocation>
        <location evidence="1">Cytoplasm</location>
        <location evidence="1">Cytosol</location>
    </subcellularLocation>
</comment>
<feature type="non-terminal residue" evidence="11">
    <location>
        <position position="1"/>
    </location>
</feature>
<keyword evidence="5" id="KW-0378">Hydrolase</keyword>
<reference evidence="11 12" key="1">
    <citation type="submission" date="2019-09" db="EMBL/GenBank/DDBJ databases">
        <title>Bird 10,000 Genomes (B10K) Project - Family phase.</title>
        <authorList>
            <person name="Zhang G."/>
        </authorList>
    </citation>
    <scope>NUCLEOTIDE SEQUENCE [LARGE SCALE GENOMIC DNA]</scope>
    <source>
        <strain evidence="11">B10K-DU-030-03</strain>
    </source>
</reference>
<accession>A0A7L3KVF4</accession>
<feature type="non-terminal residue" evidence="11">
    <location>
        <position position="554"/>
    </location>
</feature>
<evidence type="ECO:0000256" key="5">
    <source>
        <dbReference type="ARBA" id="ARBA00022801"/>
    </source>
</evidence>
<organism evidence="11 12">
    <name type="scientific">Drymodes brunneopygia</name>
    <dbReference type="NCBI Taxonomy" id="626378"/>
    <lineage>
        <taxon>Eukaryota</taxon>
        <taxon>Metazoa</taxon>
        <taxon>Chordata</taxon>
        <taxon>Craniata</taxon>
        <taxon>Vertebrata</taxon>
        <taxon>Euteleostomi</taxon>
        <taxon>Archelosauria</taxon>
        <taxon>Archosauria</taxon>
        <taxon>Dinosauria</taxon>
        <taxon>Saurischia</taxon>
        <taxon>Theropoda</taxon>
        <taxon>Coelurosauria</taxon>
        <taxon>Aves</taxon>
        <taxon>Neognathae</taxon>
        <taxon>Neoaves</taxon>
        <taxon>Telluraves</taxon>
        <taxon>Australaves</taxon>
        <taxon>Passeriformes</taxon>
        <taxon>Petroicidae</taxon>
        <taxon>Drymodes</taxon>
    </lineage>
</organism>
<comment type="caution">
    <text evidence="11">The sequence shown here is derived from an EMBL/GenBank/DDBJ whole genome shotgun (WGS) entry which is preliminary data.</text>
</comment>
<evidence type="ECO:0000256" key="1">
    <source>
        <dbReference type="ARBA" id="ARBA00004514"/>
    </source>
</evidence>
<dbReference type="Proteomes" id="UP000525319">
    <property type="component" value="Unassembled WGS sequence"/>
</dbReference>
<dbReference type="InterPro" id="IPR032979">
    <property type="entry name" value="ENGase"/>
</dbReference>
<evidence type="ECO:0000256" key="8">
    <source>
        <dbReference type="ARBA" id="ARBA00054935"/>
    </source>
</evidence>
<dbReference type="PANTHER" id="PTHR13246">
    <property type="entry name" value="ENDO BETA N-ACETYLGLUCOSAMINIDASE"/>
    <property type="match status" value="1"/>
</dbReference>
<sequence>PARYFDTKTTEPISFFLSGLEELLAWQPNSNDEFNVSAVALVKRQPSLQSRRPRTLVCHDMSGGYLEDRFIQGSATRNPYVFYHWRYIDIFVYFSHHTVTIPPVVWTNAAHRNSVPVLGTFITEWTDGEKLCEAFLAGGEEAFGAVAEQLARIAQHYRFDGWLVNIENKLSAAAVGNLPLFLRELTARVHSAVPGGLVIWYDSVLKDGTLRWQNELNDENRIFFDACDGLFTNYNWKEEQLERSQRLAGPRQYDIYVGVDVFGRGDVIGGGFDTVKSLRLIRQYGLSTAIFAPGWVYEQLGKENFLQNENRFWGSLAEYLPTHSICTLPLTTSFSLGMGTSTFLDGKDEESGPWYDLSAQDIQPLYPESQGGLSISCCLQDAWCGGSSLQLQGTIPPGEERVAVRLFSLQMLAPPKLFVTLLYKLEGPQSDEFTVALEVTTWDSGICLEGNPTSLPEPNGRYYPRFLPAPPPGLTRLLAACHRGSHGWTSRCYELELQDCSLRDLSVIISRQQPSLQETSFTCLLGEVRVLDTASLEAPPVQVHSVTASQLWWQ</sequence>
<dbReference type="Gene3D" id="3.20.20.80">
    <property type="entry name" value="Glycosidases"/>
    <property type="match status" value="1"/>
</dbReference>
<keyword evidence="6" id="KW-0326">Glycosidase</keyword>
<evidence type="ECO:0000313" key="12">
    <source>
        <dbReference type="Proteomes" id="UP000525319"/>
    </source>
</evidence>
<evidence type="ECO:0000256" key="7">
    <source>
        <dbReference type="ARBA" id="ARBA00034414"/>
    </source>
</evidence>
<evidence type="ECO:0000259" key="10">
    <source>
        <dbReference type="Pfam" id="PF03644"/>
    </source>
</evidence>
<name>A0A7L3KVF4_9PASS</name>
<dbReference type="CDD" id="cd06547">
    <property type="entry name" value="GH85_ENGase"/>
    <property type="match status" value="1"/>
</dbReference>
<keyword evidence="4" id="KW-0963">Cytoplasm</keyword>
<keyword evidence="12" id="KW-1185">Reference proteome</keyword>
<comment type="function">
    <text evidence="8">Endoglycosidase that releases N-glycans from glycoproteins by cleaving the beta-1,4-glycosidic bond in the N,N'-diacetylchitobiose core. Involved in the processing of free oligosaccharides in the cytosol.</text>
</comment>
<evidence type="ECO:0000256" key="4">
    <source>
        <dbReference type="ARBA" id="ARBA00022490"/>
    </source>
</evidence>
<dbReference type="PANTHER" id="PTHR13246:SF1">
    <property type="entry name" value="CYTOSOLIC ENDO-BETA-N-ACETYLGLUCOSAMINIDASE"/>
    <property type="match status" value="1"/>
</dbReference>
<dbReference type="AlphaFoldDB" id="A0A7L3KVF4"/>
<dbReference type="EMBL" id="VZTZ01045407">
    <property type="protein sequence ID" value="NXU45128.1"/>
    <property type="molecule type" value="Genomic_DNA"/>
</dbReference>
<proteinExistence type="inferred from homology"/>
<evidence type="ECO:0000256" key="3">
    <source>
        <dbReference type="ARBA" id="ARBA00012566"/>
    </source>
</evidence>
<dbReference type="InterPro" id="IPR005201">
    <property type="entry name" value="TIM_ENGase"/>
</dbReference>
<dbReference type="Pfam" id="PF03644">
    <property type="entry name" value="Glyco_hydro_85"/>
    <property type="match status" value="1"/>
</dbReference>
<comment type="similarity">
    <text evidence="2">Belongs to the glycosyl hydrolase 85 family.</text>
</comment>
<protein>
    <recommendedName>
        <fullName evidence="9">Cytosolic endo-beta-N-acetylglucosaminidase</fullName>
        <ecNumber evidence="3">3.2.1.96</ecNumber>
    </recommendedName>
</protein>
<dbReference type="OrthoDB" id="284473at2759"/>
<feature type="domain" description="Cytosolic endo-beta-N-acetylglucosaminidase TIM barrel" evidence="10">
    <location>
        <begin position="65"/>
        <end position="341"/>
    </location>
</feature>
<comment type="catalytic activity">
    <reaction evidence="7">
        <text>an N(4)-(oligosaccharide-(1-&gt;3)-[oligosaccharide-(1-&gt;6)]-beta-D-Man-(1-&gt;4)-beta-D-GlcNAc-(1-&gt;4)-alpha-D-GlcNAc)-L-asparaginyl-[protein] + H2O = an oligosaccharide-(1-&gt;3)-[oligosaccharide-(1-&gt;6)]-beta-D-Man-(1-&gt;4)-D-GlcNAc + N(4)-(N-acetyl-beta-D-glucosaminyl)-L-asparaginyl-[protein]</text>
        <dbReference type="Rhea" id="RHEA:73067"/>
        <dbReference type="Rhea" id="RHEA-COMP:12603"/>
        <dbReference type="Rhea" id="RHEA-COMP:18176"/>
        <dbReference type="ChEBI" id="CHEBI:15377"/>
        <dbReference type="ChEBI" id="CHEBI:132248"/>
        <dbReference type="ChEBI" id="CHEBI:192714"/>
        <dbReference type="ChEBI" id="CHEBI:192715"/>
        <dbReference type="EC" id="3.2.1.96"/>
    </reaction>
</comment>
<gene>
    <name evidence="11" type="primary">Engase</name>
    <name evidence="11" type="ORF">DRYBRU_R12616</name>
</gene>
<dbReference type="GO" id="GO:0033925">
    <property type="term" value="F:mannosyl-glycoprotein endo-beta-N-acetylglucosaminidase activity"/>
    <property type="evidence" value="ECO:0007669"/>
    <property type="project" value="UniProtKB-EC"/>
</dbReference>
<evidence type="ECO:0000256" key="6">
    <source>
        <dbReference type="ARBA" id="ARBA00023295"/>
    </source>
</evidence>
<evidence type="ECO:0000256" key="2">
    <source>
        <dbReference type="ARBA" id="ARBA00007849"/>
    </source>
</evidence>